<dbReference type="Gene3D" id="3.40.50.720">
    <property type="entry name" value="NAD(P)-binding Rossmann-like Domain"/>
    <property type="match status" value="1"/>
</dbReference>
<evidence type="ECO:0000256" key="1">
    <source>
        <dbReference type="ARBA" id="ARBA00008072"/>
    </source>
</evidence>
<dbReference type="STRING" id="630515.SAMN04489812_2283"/>
<evidence type="ECO:0000256" key="4">
    <source>
        <dbReference type="ARBA" id="ARBA00023027"/>
    </source>
</evidence>
<dbReference type="GO" id="GO:0046294">
    <property type="term" value="P:formaldehyde catabolic process"/>
    <property type="evidence" value="ECO:0007669"/>
    <property type="project" value="TreeGrafter"/>
</dbReference>
<reference evidence="6 7" key="1">
    <citation type="submission" date="2016-10" db="EMBL/GenBank/DDBJ databases">
        <authorList>
            <person name="de Groot N.N."/>
        </authorList>
    </citation>
    <scope>NUCLEOTIDE SEQUENCE [LARGE SCALE GENOMIC DNA]</scope>
    <source>
        <strain evidence="6 7">DSM 21800</strain>
    </source>
</reference>
<dbReference type="InterPro" id="IPR036291">
    <property type="entry name" value="NAD(P)-bd_dom_sf"/>
</dbReference>
<dbReference type="InterPro" id="IPR013154">
    <property type="entry name" value="ADH-like_N"/>
</dbReference>
<dbReference type="OrthoDB" id="334894at2"/>
<dbReference type="InterPro" id="IPR020843">
    <property type="entry name" value="ER"/>
</dbReference>
<dbReference type="PANTHER" id="PTHR43880:SF12">
    <property type="entry name" value="ALCOHOL DEHYDROGENASE CLASS-3"/>
    <property type="match status" value="1"/>
</dbReference>
<dbReference type="Pfam" id="PF00107">
    <property type="entry name" value="ADH_zinc_N"/>
    <property type="match status" value="1"/>
</dbReference>
<evidence type="ECO:0000259" key="5">
    <source>
        <dbReference type="SMART" id="SM00829"/>
    </source>
</evidence>
<organism evidence="6 7">
    <name type="scientific">Microlunatus soli</name>
    <dbReference type="NCBI Taxonomy" id="630515"/>
    <lineage>
        <taxon>Bacteria</taxon>
        <taxon>Bacillati</taxon>
        <taxon>Actinomycetota</taxon>
        <taxon>Actinomycetes</taxon>
        <taxon>Propionibacteriales</taxon>
        <taxon>Propionibacteriaceae</taxon>
        <taxon>Microlunatus</taxon>
    </lineage>
</organism>
<evidence type="ECO:0000256" key="2">
    <source>
        <dbReference type="ARBA" id="ARBA00022723"/>
    </source>
</evidence>
<keyword evidence="2" id="KW-0479">Metal-binding</keyword>
<dbReference type="RefSeq" id="WP_091524595.1">
    <property type="nucleotide sequence ID" value="NZ_LT629772.1"/>
</dbReference>
<dbReference type="Gene3D" id="3.90.180.10">
    <property type="entry name" value="Medium-chain alcohol dehydrogenases, catalytic domain"/>
    <property type="match status" value="1"/>
</dbReference>
<dbReference type="PANTHER" id="PTHR43880">
    <property type="entry name" value="ALCOHOL DEHYDROGENASE"/>
    <property type="match status" value="1"/>
</dbReference>
<evidence type="ECO:0000313" key="6">
    <source>
        <dbReference type="EMBL" id="SDS56039.1"/>
    </source>
</evidence>
<protein>
    <submittedName>
        <fullName evidence="6">S-(Hydroxymethyl)glutathione dehydrogenase / alcohol dehydrogenase</fullName>
    </submittedName>
</protein>
<comment type="similarity">
    <text evidence="1">Belongs to the zinc-containing alcohol dehydrogenase family.</text>
</comment>
<dbReference type="GO" id="GO:0008270">
    <property type="term" value="F:zinc ion binding"/>
    <property type="evidence" value="ECO:0007669"/>
    <property type="project" value="TreeGrafter"/>
</dbReference>
<dbReference type="SUPFAM" id="SSF50129">
    <property type="entry name" value="GroES-like"/>
    <property type="match status" value="2"/>
</dbReference>
<evidence type="ECO:0000313" key="7">
    <source>
        <dbReference type="Proteomes" id="UP000199103"/>
    </source>
</evidence>
<proteinExistence type="inferred from homology"/>
<name>A0A1H1T8W6_9ACTN</name>
<sequence>MTTTTRAAVLRTPGEPLTVEEVELDPPQRGELRIRVEAAGVCHTDYHYMTGDMTCRLPSVLGHEGAGVVEEVGPGGRSGVQPGDRVAMLWRPHCGACPACLAGNPVLCRLGRVQAQTGGLPDGTSRIRRGSETLHHFLGVSCFADQVVVSEDAVVPVPDGVPAEIAAISSCAVITGLGAALNAVRDAAGRPLVVLGAGGVGVSAILGARLIGADPVIAIDVDQRRLDAARRLGADIVINAGDADPVEQVLDLTGGGAPWVIEAVGRPPTLQQALAMLSPRGSLVMVGLGAVDATFAVPVNLLVQQQRSIIGSLYGSSNPFVDLPRIFALYADGKLPLDDLIGERMRLDQVNDAYAGLVGGAVGRTILRP</sequence>
<dbReference type="GO" id="GO:0051903">
    <property type="term" value="F:S-(hydroxymethyl)glutathione dehydrogenase [NAD(P)+] activity"/>
    <property type="evidence" value="ECO:0007669"/>
    <property type="project" value="TreeGrafter"/>
</dbReference>
<dbReference type="Pfam" id="PF08240">
    <property type="entry name" value="ADH_N"/>
    <property type="match status" value="1"/>
</dbReference>
<dbReference type="Proteomes" id="UP000199103">
    <property type="component" value="Chromosome I"/>
</dbReference>
<keyword evidence="4" id="KW-0520">NAD</keyword>
<keyword evidence="7" id="KW-1185">Reference proteome</keyword>
<gene>
    <name evidence="6" type="ORF">SAMN04489812_2283</name>
</gene>
<keyword evidence="3" id="KW-0862">Zinc</keyword>
<dbReference type="AlphaFoldDB" id="A0A1H1T8W6"/>
<dbReference type="SUPFAM" id="SSF51735">
    <property type="entry name" value="NAD(P)-binding Rossmann-fold domains"/>
    <property type="match status" value="1"/>
</dbReference>
<dbReference type="SMART" id="SM00829">
    <property type="entry name" value="PKS_ER"/>
    <property type="match status" value="1"/>
</dbReference>
<dbReference type="EMBL" id="LT629772">
    <property type="protein sequence ID" value="SDS56039.1"/>
    <property type="molecule type" value="Genomic_DNA"/>
</dbReference>
<dbReference type="InterPro" id="IPR011032">
    <property type="entry name" value="GroES-like_sf"/>
</dbReference>
<evidence type="ECO:0000256" key="3">
    <source>
        <dbReference type="ARBA" id="ARBA00022833"/>
    </source>
</evidence>
<dbReference type="InterPro" id="IPR013149">
    <property type="entry name" value="ADH-like_C"/>
</dbReference>
<dbReference type="GO" id="GO:0005829">
    <property type="term" value="C:cytosol"/>
    <property type="evidence" value="ECO:0007669"/>
    <property type="project" value="TreeGrafter"/>
</dbReference>
<accession>A0A1H1T8W6</accession>
<feature type="domain" description="Enoyl reductase (ER)" evidence="5">
    <location>
        <begin position="14"/>
        <end position="367"/>
    </location>
</feature>